<comment type="catalytic activity">
    <reaction evidence="5">
        <text>L-arginyl-[protein] + ATP = N(omega)-phospho-L-arginyl-[protein] + ADP + H(+)</text>
        <dbReference type="Rhea" id="RHEA:43384"/>
        <dbReference type="Rhea" id="RHEA-COMP:10532"/>
        <dbReference type="Rhea" id="RHEA-COMP:10533"/>
        <dbReference type="ChEBI" id="CHEBI:15378"/>
        <dbReference type="ChEBI" id="CHEBI:29965"/>
        <dbReference type="ChEBI" id="CHEBI:30616"/>
        <dbReference type="ChEBI" id="CHEBI:83226"/>
        <dbReference type="ChEBI" id="CHEBI:456216"/>
        <dbReference type="EC" id="2.7.14.1"/>
    </reaction>
</comment>
<keyword evidence="1 5" id="KW-0808">Transferase</keyword>
<dbReference type="InterPro" id="IPR014746">
    <property type="entry name" value="Gln_synth/guanido_kin_cat_dom"/>
</dbReference>
<dbReference type="EMBL" id="CP036281">
    <property type="protein sequence ID" value="QDU82719.1"/>
    <property type="molecule type" value="Genomic_DNA"/>
</dbReference>
<dbReference type="OrthoDB" id="9791353at2"/>
<name>A0A518CU11_9PLAN</name>
<dbReference type="GO" id="GO:0005524">
    <property type="term" value="F:ATP binding"/>
    <property type="evidence" value="ECO:0007669"/>
    <property type="project" value="UniProtKB-UniRule"/>
</dbReference>
<dbReference type="PROSITE" id="PS00112">
    <property type="entry name" value="PHOSPHAGEN_KINASE"/>
    <property type="match status" value="1"/>
</dbReference>
<feature type="binding site" evidence="5 6">
    <location>
        <position position="123"/>
    </location>
    <ligand>
        <name>ATP</name>
        <dbReference type="ChEBI" id="CHEBI:30616"/>
    </ligand>
</feature>
<dbReference type="NCBIfam" id="NF002194">
    <property type="entry name" value="PRK01059.1-4"/>
    <property type="match status" value="1"/>
</dbReference>
<dbReference type="GO" id="GO:0046314">
    <property type="term" value="P:phosphocreatine biosynthetic process"/>
    <property type="evidence" value="ECO:0007669"/>
    <property type="project" value="InterPro"/>
</dbReference>
<evidence type="ECO:0000256" key="3">
    <source>
        <dbReference type="ARBA" id="ARBA00022777"/>
    </source>
</evidence>
<dbReference type="HAMAP" id="MF_00602">
    <property type="entry name" value="Prot_Arg_kinase"/>
    <property type="match status" value="1"/>
</dbReference>
<dbReference type="PANTHER" id="PTHR11547:SF38">
    <property type="entry name" value="ARGININE KINASE 1-RELATED"/>
    <property type="match status" value="1"/>
</dbReference>
<comment type="similarity">
    <text evidence="5 6 7">Belongs to the ATP:guanido phosphotransferase family.</text>
</comment>
<sequence>MKLDELTKTSGEWLRGSGPETDIVISSRIRLARNLARFPFPNRANSSTRTEITDLLSGHLKDLERDNPLYVWNIGALEEVDRQLLVERQLISRDLAEKEGARAVALSYEENVSVMINEEDHLRIQVLNSGFSLDECWDAINTLDDQIEEKVTYAFNEQFGYLTACPTNVGTGIRASVMLHLPALVLTKEIQKVFQALQKINLTVRGLYGEGSQAMGDFYQISTQITLGLSEQQLIKKLQEVIPSIIEWERRARKALVTANREALHDQISRAYGILQSAQTISSEETMHLLSSVRMGINLDLVHELEIPTVNELFIHTQPAHLQKIHGEKLESADRNIARATYLRERLAEANGEAE</sequence>
<dbReference type="GO" id="GO:0004111">
    <property type="term" value="F:creatine kinase activity"/>
    <property type="evidence" value="ECO:0007669"/>
    <property type="project" value="InterPro"/>
</dbReference>
<dbReference type="CDD" id="cd07930">
    <property type="entry name" value="bacterial_phosphagen_kinase"/>
    <property type="match status" value="1"/>
</dbReference>
<dbReference type="EC" id="2.7.14.1" evidence="5"/>
<dbReference type="InterPro" id="IPR000749">
    <property type="entry name" value="ATP-guanido_PTrfase"/>
</dbReference>
<proteinExistence type="inferred from homology"/>
<dbReference type="GO" id="GO:0005615">
    <property type="term" value="C:extracellular space"/>
    <property type="evidence" value="ECO:0007669"/>
    <property type="project" value="TreeGrafter"/>
</dbReference>
<dbReference type="GO" id="GO:1990424">
    <property type="term" value="F:protein arginine kinase activity"/>
    <property type="evidence" value="ECO:0007669"/>
    <property type="project" value="UniProtKB-EC"/>
</dbReference>
<comment type="function">
    <text evidence="5">Catalyzes the specific phosphorylation of arginine residues in proteins.</text>
</comment>
<dbReference type="SUPFAM" id="SSF55931">
    <property type="entry name" value="Glutamine synthetase/guanido kinase"/>
    <property type="match status" value="1"/>
</dbReference>
<dbReference type="Pfam" id="PF00217">
    <property type="entry name" value="ATP-gua_Ptrans"/>
    <property type="match status" value="1"/>
</dbReference>
<evidence type="ECO:0000256" key="5">
    <source>
        <dbReference type="HAMAP-Rule" id="MF_00602"/>
    </source>
</evidence>
<evidence type="ECO:0000256" key="6">
    <source>
        <dbReference type="PROSITE-ProRule" id="PRU00843"/>
    </source>
</evidence>
<keyword evidence="4 5" id="KW-0067">ATP-binding</keyword>
<dbReference type="RefSeq" id="WP_144999149.1">
    <property type="nucleotide sequence ID" value="NZ_CP036281.1"/>
</dbReference>
<keyword evidence="3 5" id="KW-0418">Kinase</keyword>
<feature type="binding site" evidence="5 6">
    <location>
        <begin position="26"/>
        <end position="30"/>
    </location>
    <ligand>
        <name>ATP</name>
        <dbReference type="ChEBI" id="CHEBI:30616"/>
    </ligand>
</feature>
<evidence type="ECO:0000313" key="9">
    <source>
        <dbReference type="EMBL" id="QDU82719.1"/>
    </source>
</evidence>
<evidence type="ECO:0000313" key="10">
    <source>
        <dbReference type="Proteomes" id="UP000317178"/>
    </source>
</evidence>
<feature type="domain" description="Phosphagen kinase C-terminal" evidence="8">
    <location>
        <begin position="23"/>
        <end position="252"/>
    </location>
</feature>
<evidence type="ECO:0000256" key="2">
    <source>
        <dbReference type="ARBA" id="ARBA00022741"/>
    </source>
</evidence>
<dbReference type="Gene3D" id="3.30.590.10">
    <property type="entry name" value="Glutamine synthetase/guanido kinase, catalytic domain"/>
    <property type="match status" value="1"/>
</dbReference>
<evidence type="ECO:0000256" key="7">
    <source>
        <dbReference type="RuleBase" id="RU000505"/>
    </source>
</evidence>
<dbReference type="Proteomes" id="UP000317178">
    <property type="component" value="Chromosome"/>
</dbReference>
<keyword evidence="10" id="KW-1185">Reference proteome</keyword>
<dbReference type="KEGG" id="plon:Pla110_44810"/>
<reference evidence="9 10" key="1">
    <citation type="submission" date="2019-02" db="EMBL/GenBank/DDBJ databases">
        <title>Deep-cultivation of Planctomycetes and their phenomic and genomic characterization uncovers novel biology.</title>
        <authorList>
            <person name="Wiegand S."/>
            <person name="Jogler M."/>
            <person name="Boedeker C."/>
            <person name="Pinto D."/>
            <person name="Vollmers J."/>
            <person name="Rivas-Marin E."/>
            <person name="Kohn T."/>
            <person name="Peeters S.H."/>
            <person name="Heuer A."/>
            <person name="Rast P."/>
            <person name="Oberbeckmann S."/>
            <person name="Bunk B."/>
            <person name="Jeske O."/>
            <person name="Meyerdierks A."/>
            <person name="Storesund J.E."/>
            <person name="Kallscheuer N."/>
            <person name="Luecker S."/>
            <person name="Lage O.M."/>
            <person name="Pohl T."/>
            <person name="Merkel B.J."/>
            <person name="Hornburger P."/>
            <person name="Mueller R.-W."/>
            <person name="Bruemmer F."/>
            <person name="Labrenz M."/>
            <person name="Spormann A.M."/>
            <person name="Op den Camp H."/>
            <person name="Overmann J."/>
            <person name="Amann R."/>
            <person name="Jetten M.S.M."/>
            <person name="Mascher T."/>
            <person name="Medema M.H."/>
            <person name="Devos D.P."/>
            <person name="Kaster A.-K."/>
            <person name="Ovreas L."/>
            <person name="Rohde M."/>
            <person name="Galperin M.Y."/>
            <person name="Jogler C."/>
        </authorList>
    </citation>
    <scope>NUCLEOTIDE SEQUENCE [LARGE SCALE GENOMIC DNA]</scope>
    <source>
        <strain evidence="9 10">Pla110</strain>
    </source>
</reference>
<dbReference type="InterPro" id="IPR022414">
    <property type="entry name" value="ATP-guanido_PTrfase_cat"/>
</dbReference>
<dbReference type="PROSITE" id="PS51510">
    <property type="entry name" value="PHOSPHAGEN_KINASE_C"/>
    <property type="match status" value="1"/>
</dbReference>
<gene>
    <name evidence="5" type="primary">mcsB</name>
    <name evidence="9" type="ORF">Pla110_44810</name>
</gene>
<evidence type="ECO:0000256" key="4">
    <source>
        <dbReference type="ARBA" id="ARBA00022840"/>
    </source>
</evidence>
<protein>
    <recommendedName>
        <fullName evidence="5">Protein-arginine kinase</fullName>
        <ecNumber evidence="5">2.7.14.1</ecNumber>
    </recommendedName>
</protein>
<accession>A0A518CU11</accession>
<evidence type="ECO:0000256" key="1">
    <source>
        <dbReference type="ARBA" id="ARBA00022679"/>
    </source>
</evidence>
<dbReference type="PANTHER" id="PTHR11547">
    <property type="entry name" value="ARGININE OR CREATINE KINASE"/>
    <property type="match status" value="1"/>
</dbReference>
<keyword evidence="2 5" id="KW-0547">Nucleotide-binding</keyword>
<evidence type="ECO:0000259" key="8">
    <source>
        <dbReference type="PROSITE" id="PS51510"/>
    </source>
</evidence>
<comment type="caution">
    <text evidence="5 6">Lacks conserved residue(s) required for the propagation of feature annotation.</text>
</comment>
<feature type="binding site" evidence="5 6">
    <location>
        <begin position="174"/>
        <end position="178"/>
    </location>
    <ligand>
        <name>ATP</name>
        <dbReference type="ChEBI" id="CHEBI:30616"/>
    </ligand>
</feature>
<organism evidence="9 10">
    <name type="scientific">Polystyrenella longa</name>
    <dbReference type="NCBI Taxonomy" id="2528007"/>
    <lineage>
        <taxon>Bacteria</taxon>
        <taxon>Pseudomonadati</taxon>
        <taxon>Planctomycetota</taxon>
        <taxon>Planctomycetia</taxon>
        <taxon>Planctomycetales</taxon>
        <taxon>Planctomycetaceae</taxon>
        <taxon>Polystyrenella</taxon>
    </lineage>
</organism>
<feature type="binding site" evidence="5 6">
    <location>
        <begin position="205"/>
        <end position="210"/>
    </location>
    <ligand>
        <name>ATP</name>
        <dbReference type="ChEBI" id="CHEBI:30616"/>
    </ligand>
</feature>
<dbReference type="AlphaFoldDB" id="A0A518CU11"/>
<dbReference type="InterPro" id="IPR022415">
    <property type="entry name" value="ATP-guanido_PTrfase_AS"/>
</dbReference>
<dbReference type="InterPro" id="IPR023660">
    <property type="entry name" value="Arg_Kinase"/>
</dbReference>